<keyword evidence="3" id="KW-0010">Activator</keyword>
<dbReference type="Pfam" id="PF05043">
    <property type="entry name" value="Mga"/>
    <property type="match status" value="1"/>
</dbReference>
<dbReference type="InterPro" id="IPR007737">
    <property type="entry name" value="Mga_HTH"/>
</dbReference>
<feature type="domain" description="PRD" evidence="5">
    <location>
        <begin position="181"/>
        <end position="284"/>
    </location>
</feature>
<keyword evidence="2" id="KW-0805">Transcription regulation</keyword>
<evidence type="ECO:0000256" key="4">
    <source>
        <dbReference type="ARBA" id="ARBA00023163"/>
    </source>
</evidence>
<dbReference type="EMBL" id="JAUSUR010000001">
    <property type="protein sequence ID" value="MDQ0360411.1"/>
    <property type="molecule type" value="Genomic_DNA"/>
</dbReference>
<keyword evidence="4" id="KW-0804">Transcription</keyword>
<proteinExistence type="predicted"/>
<evidence type="ECO:0000256" key="3">
    <source>
        <dbReference type="ARBA" id="ARBA00023159"/>
    </source>
</evidence>
<evidence type="ECO:0000256" key="1">
    <source>
        <dbReference type="ARBA" id="ARBA00022737"/>
    </source>
</evidence>
<dbReference type="PANTHER" id="PTHR30185">
    <property type="entry name" value="CRYPTIC BETA-GLUCOSIDE BGL OPERON ANTITERMINATOR"/>
    <property type="match status" value="1"/>
</dbReference>
<dbReference type="RefSeq" id="WP_307406290.1">
    <property type="nucleotide sequence ID" value="NZ_JAUSUR010000001.1"/>
</dbReference>
<evidence type="ECO:0000313" key="7">
    <source>
        <dbReference type="Proteomes" id="UP001230220"/>
    </source>
</evidence>
<evidence type="ECO:0000256" key="2">
    <source>
        <dbReference type="ARBA" id="ARBA00023015"/>
    </source>
</evidence>
<keyword evidence="7" id="KW-1185">Reference proteome</keyword>
<evidence type="ECO:0000313" key="6">
    <source>
        <dbReference type="EMBL" id="MDQ0360411.1"/>
    </source>
</evidence>
<accession>A0ABU0E119</accession>
<dbReference type="PANTHER" id="PTHR30185:SF13">
    <property type="entry name" value="LICABCH OPERON REGULATOR-RELATED"/>
    <property type="match status" value="1"/>
</dbReference>
<name>A0ABU0E119_9FIRM</name>
<feature type="domain" description="PRD" evidence="5">
    <location>
        <begin position="287"/>
        <end position="394"/>
    </location>
</feature>
<dbReference type="Proteomes" id="UP001230220">
    <property type="component" value="Unassembled WGS sequence"/>
</dbReference>
<dbReference type="Gene3D" id="1.10.1790.10">
    <property type="entry name" value="PRD domain"/>
    <property type="match status" value="2"/>
</dbReference>
<dbReference type="InterPro" id="IPR036388">
    <property type="entry name" value="WH-like_DNA-bd_sf"/>
</dbReference>
<organism evidence="6 7">
    <name type="scientific">Breznakia pachnodae</name>
    <dbReference type="NCBI Taxonomy" id="265178"/>
    <lineage>
        <taxon>Bacteria</taxon>
        <taxon>Bacillati</taxon>
        <taxon>Bacillota</taxon>
        <taxon>Erysipelotrichia</taxon>
        <taxon>Erysipelotrichales</taxon>
        <taxon>Erysipelotrichaceae</taxon>
        <taxon>Breznakia</taxon>
    </lineage>
</organism>
<comment type="caution">
    <text evidence="6">The sequence shown here is derived from an EMBL/GenBank/DDBJ whole genome shotgun (WGS) entry which is preliminary data.</text>
</comment>
<dbReference type="Gene3D" id="3.40.50.2300">
    <property type="match status" value="1"/>
</dbReference>
<protein>
    <submittedName>
        <fullName evidence="6">Lichenan operon transcriptional antiterminator</fullName>
    </submittedName>
</protein>
<evidence type="ECO:0000259" key="5">
    <source>
        <dbReference type="PROSITE" id="PS51372"/>
    </source>
</evidence>
<gene>
    <name evidence="6" type="ORF">J2S15_001142</name>
</gene>
<dbReference type="Gene3D" id="1.10.10.10">
    <property type="entry name" value="Winged helix-like DNA-binding domain superfamily/Winged helix DNA-binding domain"/>
    <property type="match status" value="2"/>
</dbReference>
<dbReference type="InterPro" id="IPR050661">
    <property type="entry name" value="BglG_antiterminators"/>
</dbReference>
<dbReference type="InterPro" id="IPR011608">
    <property type="entry name" value="PRD"/>
</dbReference>
<dbReference type="PROSITE" id="PS51372">
    <property type="entry name" value="PRD_2"/>
    <property type="match status" value="2"/>
</dbReference>
<reference evidence="6 7" key="1">
    <citation type="submission" date="2023-07" db="EMBL/GenBank/DDBJ databases">
        <title>Genomic Encyclopedia of Type Strains, Phase IV (KMG-IV): sequencing the most valuable type-strain genomes for metagenomic binning, comparative biology and taxonomic classification.</title>
        <authorList>
            <person name="Goeker M."/>
        </authorList>
    </citation>
    <scope>NUCLEOTIDE SEQUENCE [LARGE SCALE GENOMIC DNA]</scope>
    <source>
        <strain evidence="6 7">DSM 16784</strain>
    </source>
</reference>
<keyword evidence="1" id="KW-0677">Repeat</keyword>
<dbReference type="Pfam" id="PF08279">
    <property type="entry name" value="HTH_11"/>
    <property type="match status" value="1"/>
</dbReference>
<sequence>MKDSLSQRQIDIIEFLLRQNEVCPSSLIAEEVNCSEKTVRAEIGFLKNYLGDIAQITMQKSKGFSLKVNDMEKLNSILFRYHKFYDYRSDRIKHIVRVLLERKDYITIQELSDQLFVSKSTLQKSLTEVKELLESYNLKIESKSWHGLKVEGSEMNKRFCLSSVLITDNDESQSYLRYRKLLNPAQYDALKMIIINVFNEENIQLSDVTLNALVAHLTIMIKRIASDNYISEKISHLTPNEIQQRIARKLLIKIEEEYQIKFPDEEIDYLVIHLLGIHLGDDEHAEVFDDDIATLITAISDSVVLSFGLDIFSREEFVRLFVMHLKPAINRIRFKMNIRNVLLDEIKLNYPLAHEVAIHVSKIISDFVGVEIPEDEVGFLALYIGAEMENKKHVNHDVKRIIIVNPNSESVSQLIKNKIISKFGQRICVIAYTDIQGLSKYAEDEVDLIVSTVDLGSYILTPVVQITSPFSNDFLDAIAQKNTYWL</sequence>
<dbReference type="SUPFAM" id="SSF63520">
    <property type="entry name" value="PTS-regulatory domain, PRD"/>
    <property type="match status" value="2"/>
</dbReference>
<dbReference type="Pfam" id="PF00874">
    <property type="entry name" value="PRD"/>
    <property type="match status" value="2"/>
</dbReference>
<dbReference type="InterPro" id="IPR036634">
    <property type="entry name" value="PRD_sf"/>
</dbReference>
<dbReference type="InterPro" id="IPR013196">
    <property type="entry name" value="HTH_11"/>
</dbReference>